<dbReference type="EMBL" id="CAIIXF020000012">
    <property type="protein sequence ID" value="CAH1800660.1"/>
    <property type="molecule type" value="Genomic_DNA"/>
</dbReference>
<sequence length="108" mass="12591">VNGVYLETDGVSYKGRNQAYYFGDYNNYYNIPRSSRPSNQPKYIGYFPTRRPRTRYVTAGRKKRQTLSEQYRPKAYTADGRQCKIECLRGYSGLTPTYGPCSTRISMR</sequence>
<protein>
    <submittedName>
        <fullName evidence="1">Uncharacterized protein</fullName>
    </submittedName>
</protein>
<accession>A0A8S4Q5N0</accession>
<comment type="caution">
    <text evidence="1">The sequence shown here is derived from an EMBL/GenBank/DDBJ whole genome shotgun (WGS) entry which is preliminary data.</text>
</comment>
<dbReference type="Proteomes" id="UP000749559">
    <property type="component" value="Unassembled WGS sequence"/>
</dbReference>
<gene>
    <name evidence="1" type="ORF">OFUS_LOCUS24519</name>
</gene>
<evidence type="ECO:0000313" key="1">
    <source>
        <dbReference type="EMBL" id="CAH1800660.1"/>
    </source>
</evidence>
<evidence type="ECO:0000313" key="2">
    <source>
        <dbReference type="Proteomes" id="UP000749559"/>
    </source>
</evidence>
<proteinExistence type="predicted"/>
<reference evidence="1" key="1">
    <citation type="submission" date="2022-03" db="EMBL/GenBank/DDBJ databases">
        <authorList>
            <person name="Martin C."/>
        </authorList>
    </citation>
    <scope>NUCLEOTIDE SEQUENCE</scope>
</reference>
<organism evidence="1 2">
    <name type="scientific">Owenia fusiformis</name>
    <name type="common">Polychaete worm</name>
    <dbReference type="NCBI Taxonomy" id="6347"/>
    <lineage>
        <taxon>Eukaryota</taxon>
        <taxon>Metazoa</taxon>
        <taxon>Spiralia</taxon>
        <taxon>Lophotrochozoa</taxon>
        <taxon>Annelida</taxon>
        <taxon>Polychaeta</taxon>
        <taxon>Sedentaria</taxon>
        <taxon>Canalipalpata</taxon>
        <taxon>Sabellida</taxon>
        <taxon>Oweniida</taxon>
        <taxon>Oweniidae</taxon>
        <taxon>Owenia</taxon>
    </lineage>
</organism>
<name>A0A8S4Q5N0_OWEFU</name>
<dbReference type="AlphaFoldDB" id="A0A8S4Q5N0"/>
<feature type="non-terminal residue" evidence="1">
    <location>
        <position position="1"/>
    </location>
</feature>
<keyword evidence="2" id="KW-1185">Reference proteome</keyword>
<feature type="non-terminal residue" evidence="1">
    <location>
        <position position="108"/>
    </location>
</feature>